<dbReference type="OrthoDB" id="1411407at2"/>
<comment type="subunit">
    <text evidence="1">Homoheptamer.</text>
</comment>
<evidence type="ECO:0000256" key="1">
    <source>
        <dbReference type="RuleBase" id="RU369025"/>
    </source>
</evidence>
<dbReference type="AlphaFoldDB" id="A0A2S2FBF3"/>
<dbReference type="Proteomes" id="UP000245977">
    <property type="component" value="Chromosome"/>
</dbReference>
<gene>
    <name evidence="3" type="ORF">DJ533_06385</name>
</gene>
<dbReference type="EMBL" id="CP029397">
    <property type="protein sequence ID" value="AWL28230.1"/>
    <property type="molecule type" value="Genomic_DNA"/>
</dbReference>
<dbReference type="STRING" id="1871111.GCA_001704615_02916"/>
<dbReference type="RefSeq" id="WP_065993669.1">
    <property type="nucleotide sequence ID" value="NZ_CP029397.2"/>
</dbReference>
<keyword evidence="1" id="KW-1003">Cell membrane</keyword>
<organism evidence="3 4">
    <name type="scientific">Acinetobacter defluvii</name>
    <dbReference type="NCBI Taxonomy" id="1871111"/>
    <lineage>
        <taxon>Bacteria</taxon>
        <taxon>Pseudomonadati</taxon>
        <taxon>Pseudomonadota</taxon>
        <taxon>Gammaproteobacteria</taxon>
        <taxon>Moraxellales</taxon>
        <taxon>Moraxellaceae</taxon>
        <taxon>Acinetobacter</taxon>
    </lineage>
</organism>
<feature type="compositionally biased region" description="Low complexity" evidence="2">
    <location>
        <begin position="500"/>
        <end position="518"/>
    </location>
</feature>
<feature type="transmembrane region" description="Helical" evidence="1">
    <location>
        <begin position="290"/>
        <end position="310"/>
    </location>
</feature>
<reference evidence="3" key="1">
    <citation type="submission" date="2019-08" db="EMBL/GenBank/DDBJ databases">
        <title>The complete genome of Acinetobacter defluvii strain WCHAD010030.</title>
        <authorList>
            <person name="Hu Y."/>
            <person name="Qin J."/>
            <person name="Feng Y."/>
            <person name="Zong Z."/>
        </authorList>
    </citation>
    <scope>NUCLEOTIDE SEQUENCE</scope>
    <source>
        <strain evidence="3">WCHA30</strain>
    </source>
</reference>
<proteinExistence type="inferred from homology"/>
<keyword evidence="1" id="KW-0812">Transmembrane</keyword>
<feature type="transmembrane region" description="Helical" evidence="1">
    <location>
        <begin position="108"/>
        <end position="132"/>
    </location>
</feature>
<dbReference type="NCBIfam" id="NF033912">
    <property type="entry name" value="msc"/>
    <property type="match status" value="1"/>
</dbReference>
<evidence type="ECO:0000256" key="2">
    <source>
        <dbReference type="SAM" id="MobiDB-lite"/>
    </source>
</evidence>
<dbReference type="PANTHER" id="PTHR30221:SF1">
    <property type="entry name" value="SMALL-CONDUCTANCE MECHANOSENSITIVE CHANNEL"/>
    <property type="match status" value="1"/>
</dbReference>
<keyword evidence="1" id="KW-0813">Transport</keyword>
<feature type="transmembrane region" description="Helical" evidence="1">
    <location>
        <begin position="449"/>
        <end position="468"/>
    </location>
</feature>
<comment type="caution">
    <text evidence="1">Lacks conserved residue(s) required for the propagation of feature annotation.</text>
</comment>
<keyword evidence="4" id="KW-1185">Reference proteome</keyword>
<keyword evidence="1" id="KW-0997">Cell inner membrane</keyword>
<sequence length="547" mass="58876">MNDYLGARGGRFDAMYYWEQFQPIIAAIAILLVGWILALIIAAGVKKILTKLGTNQKLSNATGHRSNIENIVSRVIFWVVMVIAVIGALNVLNLSSISSPFSNMIQQFLLFIPQLLAAIAIGFVGWIVANLVKVGLKNLLDRTQLDEKLSAEVGVNPISHNIADIVYWLILLLFLPIVLSILGLQGLLIPVQNMVNEAISYLPNIFIAGVIVFVGYILAKIVRGIVEGLSNSLNLQAQAEKIGLFKNSNLAKLLGSFVFAVVMITSLIVAFEALGIQAISQPATAMLAEIMYAIPHIIAAGLILIVAYVVSRFVGRLVAEVVAGTGVDEVPAKLDVQRFLGTTKISSVLGYLIVFFTMLFAVSEAANRLGFEQISGLISMFIQFGADILLGAVILVIGFWLANLVANVVQRGEYNSSRWLGNLVRILIMGLVIAMGLRAMGIADSIVNLAFGLTLGAVAVAFALAFGLGGRQPAERVLTDLIDKAKKEGNKPNPLAQQSTVTTTPPVPQDQVTTDTPTIESEYQTNLDQSSTSSTPNSDYPLKDDLN</sequence>
<dbReference type="InterPro" id="IPR008910">
    <property type="entry name" value="MSC_TM_helix"/>
</dbReference>
<dbReference type="Pfam" id="PF05552">
    <property type="entry name" value="MS_channel_1st_1"/>
    <property type="match status" value="4"/>
</dbReference>
<feature type="transmembrane region" description="Helical" evidence="1">
    <location>
        <begin position="378"/>
        <end position="402"/>
    </location>
</feature>
<evidence type="ECO:0000313" key="4">
    <source>
        <dbReference type="Proteomes" id="UP000245977"/>
    </source>
</evidence>
<keyword evidence="1" id="KW-0407">Ion channel</keyword>
<feature type="region of interest" description="Disordered" evidence="2">
    <location>
        <begin position="488"/>
        <end position="547"/>
    </location>
</feature>
<feature type="transmembrane region" description="Helical" evidence="1">
    <location>
        <begin position="75"/>
        <end position="96"/>
    </location>
</feature>
<dbReference type="GO" id="GO:0008381">
    <property type="term" value="F:mechanosensitive monoatomic ion channel activity"/>
    <property type="evidence" value="ECO:0007669"/>
    <property type="project" value="InterPro"/>
</dbReference>
<feature type="transmembrane region" description="Helical" evidence="1">
    <location>
        <begin position="348"/>
        <end position="366"/>
    </location>
</feature>
<comment type="function">
    <text evidence="1">Mechanosensitive channel that participates in the regulation of osmotic pressure changes within the cell, opening in response to stretch forces in the membrane lipid bilayer, without the need for other proteins. Contributes to normal resistance to hypoosmotic shock. Forms an ion channel of 1.0 nanosiemens conductance with a slight preference for anions.</text>
</comment>
<feature type="transmembrane region" description="Helical" evidence="1">
    <location>
        <begin position="165"/>
        <end position="189"/>
    </location>
</feature>
<keyword evidence="1" id="KW-0406">Ion transport</keyword>
<feature type="transmembrane region" description="Helical" evidence="1">
    <location>
        <begin position="423"/>
        <end position="443"/>
    </location>
</feature>
<dbReference type="Gene3D" id="1.10.287.1260">
    <property type="match status" value="3"/>
</dbReference>
<feature type="transmembrane region" description="Helical" evidence="1">
    <location>
        <begin position="250"/>
        <end position="270"/>
    </location>
</feature>
<dbReference type="PANTHER" id="PTHR30221">
    <property type="entry name" value="SMALL-CONDUCTANCE MECHANOSENSITIVE CHANNEL"/>
    <property type="match status" value="1"/>
</dbReference>
<keyword evidence="1" id="KW-1133">Transmembrane helix</keyword>
<protein>
    <recommendedName>
        <fullName evidence="1">Small-conductance mechanosensitive channel</fullName>
    </recommendedName>
</protein>
<comment type="similarity">
    <text evidence="1">Belongs to the MscS (TC 1.A.23) family.</text>
</comment>
<comment type="subcellular location">
    <subcellularLocation>
        <location evidence="1">Cell inner membrane</location>
        <topology evidence="1">Multi-pass membrane protein</topology>
    </subcellularLocation>
</comment>
<keyword evidence="1" id="KW-0472">Membrane</keyword>
<feature type="transmembrane region" description="Helical" evidence="1">
    <location>
        <begin position="201"/>
        <end position="219"/>
    </location>
</feature>
<feature type="transmembrane region" description="Helical" evidence="1">
    <location>
        <begin position="24"/>
        <end position="45"/>
    </location>
</feature>
<name>A0A2S2FBF3_9GAMM</name>
<dbReference type="KEGG" id="adv:DJ533_06385"/>
<feature type="compositionally biased region" description="Polar residues" evidence="2">
    <location>
        <begin position="519"/>
        <end position="538"/>
    </location>
</feature>
<evidence type="ECO:0000313" key="3">
    <source>
        <dbReference type="EMBL" id="AWL28230.1"/>
    </source>
</evidence>
<dbReference type="InterPro" id="IPR045275">
    <property type="entry name" value="MscS_archaea/bacteria_type"/>
</dbReference>
<dbReference type="GO" id="GO:0005886">
    <property type="term" value="C:plasma membrane"/>
    <property type="evidence" value="ECO:0007669"/>
    <property type="project" value="UniProtKB-SubCell"/>
</dbReference>
<accession>A0A2S2FBF3</accession>